<keyword evidence="7" id="KW-1133">Transmembrane helix</keyword>
<dbReference type="PANTHER" id="PTHR43806:SF11">
    <property type="entry name" value="CEREVISIN-RELATED"/>
    <property type="match status" value="1"/>
</dbReference>
<sequence>MKKSRLATVVGFSVFAFASTASAGPTQQGPSFLAPEHADGSDTLVLDLRDDLSEAERDALAAEIGVPLVDASPHVTDDGQVFLTHAGAAQRAAIQEKLRGDARVEAVEPLVAFDALFTPDDPRFAEQWHLSRVGAESAWNRATGTGVVVAVIDTGVACADDAGFTKGTDLQGTPCVAGWNFVTDDDKPWDDHGHGSHVAGTIAQTTNNGVGTAGLAFGATLMPVKVLAKNGSGSNAQVADGIRWAADHGAQVINLSLGGPFPSSVVGNAVKYAQKKGVLVVAAAGNSGRSVGYPAGFPASSRSVLRIATTALHGSRRGARGRDRGTGRSGASADGLQRRPRKIMASPHVAGAAALLISQGVTAPDAVKARLYDTARPKDDPKLFGAGILDAGAAVGRTAMLHDVVRALALAFLGIGLARWIHQKRGTFVKAGPWVGAALFGAAGLVPFVHALGLPGMAGPAARIVDLLGRPLGDMDLVSDVSFHKFALLALPLPTIAAFLFAFQAKSLRPIIGGLALGQAAYLVSMVLFREQAFFLGTTILTALASAGTVACLWIARVALDEKTA</sequence>
<dbReference type="Pfam" id="PF00082">
    <property type="entry name" value="Peptidase_S8"/>
    <property type="match status" value="1"/>
</dbReference>
<dbReference type="PROSITE" id="PS00136">
    <property type="entry name" value="SUBTILASE_ASP"/>
    <property type="match status" value="1"/>
</dbReference>
<dbReference type="PANTHER" id="PTHR43806">
    <property type="entry name" value="PEPTIDASE S8"/>
    <property type="match status" value="1"/>
</dbReference>
<evidence type="ECO:0000256" key="4">
    <source>
        <dbReference type="ARBA" id="ARBA00022825"/>
    </source>
</evidence>
<reference evidence="10 11" key="1">
    <citation type="journal article" date="2023" name="Nucleic Acids Res.">
        <title>The hologenome of Daphnia magna reveals possible DNA methylation and microbiome-mediated evolution of the host genome.</title>
        <authorList>
            <person name="Chaturvedi A."/>
            <person name="Li X."/>
            <person name="Dhandapani V."/>
            <person name="Marshall H."/>
            <person name="Kissane S."/>
            <person name="Cuenca-Cambronero M."/>
            <person name="Asole G."/>
            <person name="Calvet F."/>
            <person name="Ruiz-Romero M."/>
            <person name="Marangio P."/>
            <person name="Guigo R."/>
            <person name="Rago D."/>
            <person name="Mirbahai L."/>
            <person name="Eastwood N."/>
            <person name="Colbourne J.K."/>
            <person name="Zhou J."/>
            <person name="Mallon E."/>
            <person name="Orsini L."/>
        </authorList>
    </citation>
    <scope>NUCLEOTIDE SEQUENCE [LARGE SCALE GENOMIC DNA]</scope>
    <source>
        <strain evidence="10">LRV0_1</strain>
    </source>
</reference>
<dbReference type="Proteomes" id="UP001234178">
    <property type="component" value="Unassembled WGS sequence"/>
</dbReference>
<evidence type="ECO:0000256" key="2">
    <source>
        <dbReference type="ARBA" id="ARBA00022670"/>
    </source>
</evidence>
<keyword evidence="7" id="KW-0812">Transmembrane</keyword>
<feature type="transmembrane region" description="Helical" evidence="7">
    <location>
        <begin position="510"/>
        <end position="529"/>
    </location>
</feature>
<evidence type="ECO:0000256" key="7">
    <source>
        <dbReference type="SAM" id="Phobius"/>
    </source>
</evidence>
<evidence type="ECO:0000256" key="1">
    <source>
        <dbReference type="ARBA" id="ARBA00011073"/>
    </source>
</evidence>
<dbReference type="PROSITE" id="PS51892">
    <property type="entry name" value="SUBTILASE"/>
    <property type="match status" value="1"/>
</dbReference>
<dbReference type="InterPro" id="IPR015500">
    <property type="entry name" value="Peptidase_S8_subtilisin-rel"/>
</dbReference>
<accession>A0ABR0B8X1</accession>
<protein>
    <recommendedName>
        <fullName evidence="9">Peptidase S8/S53 domain-containing protein</fullName>
    </recommendedName>
</protein>
<organism evidence="10 11">
    <name type="scientific">Daphnia magna</name>
    <dbReference type="NCBI Taxonomy" id="35525"/>
    <lineage>
        <taxon>Eukaryota</taxon>
        <taxon>Metazoa</taxon>
        <taxon>Ecdysozoa</taxon>
        <taxon>Arthropoda</taxon>
        <taxon>Crustacea</taxon>
        <taxon>Branchiopoda</taxon>
        <taxon>Diplostraca</taxon>
        <taxon>Cladocera</taxon>
        <taxon>Anomopoda</taxon>
        <taxon>Daphniidae</taxon>
        <taxon>Daphnia</taxon>
    </lineage>
</organism>
<dbReference type="InterPro" id="IPR050131">
    <property type="entry name" value="Peptidase_S8_subtilisin-like"/>
</dbReference>
<feature type="chain" id="PRO_5046146575" description="Peptidase S8/S53 domain-containing protein" evidence="8">
    <location>
        <begin position="24"/>
        <end position="565"/>
    </location>
</feature>
<keyword evidence="2" id="KW-0645">Protease</keyword>
<feature type="transmembrane region" description="Helical" evidence="7">
    <location>
        <begin position="535"/>
        <end position="556"/>
    </location>
</feature>
<feature type="signal peptide" evidence="8">
    <location>
        <begin position="1"/>
        <end position="23"/>
    </location>
</feature>
<evidence type="ECO:0000256" key="6">
    <source>
        <dbReference type="SAM" id="MobiDB-lite"/>
    </source>
</evidence>
<dbReference type="Gene3D" id="3.40.50.200">
    <property type="entry name" value="Peptidase S8/S53 domain"/>
    <property type="match status" value="1"/>
</dbReference>
<keyword evidence="7" id="KW-0472">Membrane</keyword>
<dbReference type="InterPro" id="IPR023827">
    <property type="entry name" value="Peptidase_S8_Asp-AS"/>
</dbReference>
<comment type="caution">
    <text evidence="5">Lacks conserved residue(s) required for the propagation of feature annotation.</text>
</comment>
<dbReference type="EMBL" id="JAOYFB010000041">
    <property type="protein sequence ID" value="KAK4045036.1"/>
    <property type="molecule type" value="Genomic_DNA"/>
</dbReference>
<keyword evidence="11" id="KW-1185">Reference proteome</keyword>
<feature type="region of interest" description="Disordered" evidence="6">
    <location>
        <begin position="313"/>
        <end position="340"/>
    </location>
</feature>
<feature type="transmembrane region" description="Helical" evidence="7">
    <location>
        <begin position="404"/>
        <end position="422"/>
    </location>
</feature>
<keyword evidence="3" id="KW-0378">Hydrolase</keyword>
<evidence type="ECO:0000313" key="11">
    <source>
        <dbReference type="Proteomes" id="UP001234178"/>
    </source>
</evidence>
<gene>
    <name evidence="10" type="ORF">OUZ56_032444</name>
</gene>
<proteinExistence type="inferred from homology"/>
<feature type="transmembrane region" description="Helical" evidence="7">
    <location>
        <begin position="434"/>
        <end position="453"/>
    </location>
</feature>
<evidence type="ECO:0000256" key="3">
    <source>
        <dbReference type="ARBA" id="ARBA00022801"/>
    </source>
</evidence>
<comment type="similarity">
    <text evidence="1 5">Belongs to the peptidase S8 family.</text>
</comment>
<dbReference type="PRINTS" id="PR00723">
    <property type="entry name" value="SUBTILISIN"/>
</dbReference>
<name>A0ABR0B8X1_9CRUS</name>
<dbReference type="SUPFAM" id="SSF52743">
    <property type="entry name" value="Subtilisin-like"/>
    <property type="match status" value="1"/>
</dbReference>
<evidence type="ECO:0000256" key="5">
    <source>
        <dbReference type="PROSITE-ProRule" id="PRU01240"/>
    </source>
</evidence>
<keyword evidence="8" id="KW-0732">Signal</keyword>
<feature type="transmembrane region" description="Helical" evidence="7">
    <location>
        <begin position="483"/>
        <end position="503"/>
    </location>
</feature>
<dbReference type="InterPro" id="IPR000209">
    <property type="entry name" value="Peptidase_S8/S53_dom"/>
</dbReference>
<keyword evidence="4" id="KW-0720">Serine protease</keyword>
<evidence type="ECO:0000313" key="10">
    <source>
        <dbReference type="EMBL" id="KAK4045036.1"/>
    </source>
</evidence>
<feature type="domain" description="Peptidase S8/S53" evidence="9">
    <location>
        <begin position="144"/>
        <end position="310"/>
    </location>
</feature>
<evidence type="ECO:0000259" key="9">
    <source>
        <dbReference type="Pfam" id="PF00082"/>
    </source>
</evidence>
<evidence type="ECO:0000256" key="8">
    <source>
        <dbReference type="SAM" id="SignalP"/>
    </source>
</evidence>
<dbReference type="InterPro" id="IPR036852">
    <property type="entry name" value="Peptidase_S8/S53_dom_sf"/>
</dbReference>
<comment type="caution">
    <text evidence="10">The sequence shown here is derived from an EMBL/GenBank/DDBJ whole genome shotgun (WGS) entry which is preliminary data.</text>
</comment>